<dbReference type="PANTHER" id="PTHR35810">
    <property type="entry name" value="CYTOPLASMIC PROTEIN-RELATED"/>
    <property type="match status" value="1"/>
</dbReference>
<gene>
    <name evidence="1" type="ORF">DWZ95_14010</name>
</gene>
<dbReference type="AlphaFoldDB" id="A0A415N7A5"/>
<name>A0A415N7A5_9BACE</name>
<dbReference type="EMBL" id="QRPE01000017">
    <property type="protein sequence ID" value="RHL91545.1"/>
    <property type="molecule type" value="Genomic_DNA"/>
</dbReference>
<comment type="caution">
    <text evidence="1">The sequence shown here is derived from an EMBL/GenBank/DDBJ whole genome shotgun (WGS) entry which is preliminary data.</text>
</comment>
<organism evidence="1 2">
    <name type="scientific">Bacteroides intestinalis</name>
    <dbReference type="NCBI Taxonomy" id="329854"/>
    <lineage>
        <taxon>Bacteria</taxon>
        <taxon>Pseudomonadati</taxon>
        <taxon>Bacteroidota</taxon>
        <taxon>Bacteroidia</taxon>
        <taxon>Bacteroidales</taxon>
        <taxon>Bacteroidaceae</taxon>
        <taxon>Bacteroides</taxon>
    </lineage>
</organism>
<proteinExistence type="predicted"/>
<accession>A0A415N7A5</accession>
<evidence type="ECO:0000313" key="1">
    <source>
        <dbReference type="EMBL" id="RHL91545.1"/>
    </source>
</evidence>
<sequence length="131" mass="15214">MFQWYKAMERAVITMNEHGAVFVSDGEIWMSEMELTDLFGVIAPTVRAAIRAVYKSCVLKEYEAQKYIRLENGYYADVYSFPMVVALAFRINSYGAQQVRNALLERMYLRKEKASIFFSLNINRKVSILQS</sequence>
<evidence type="ECO:0000313" key="2">
    <source>
        <dbReference type="Proteomes" id="UP000285013"/>
    </source>
</evidence>
<dbReference type="Proteomes" id="UP000285013">
    <property type="component" value="Unassembled WGS sequence"/>
</dbReference>
<protein>
    <recommendedName>
        <fullName evidence="3">Virulence protein</fullName>
    </recommendedName>
</protein>
<reference evidence="1 2" key="1">
    <citation type="submission" date="2018-08" db="EMBL/GenBank/DDBJ databases">
        <title>A genome reference for cultivated species of the human gut microbiota.</title>
        <authorList>
            <person name="Zou Y."/>
            <person name="Xue W."/>
            <person name="Luo G."/>
        </authorList>
    </citation>
    <scope>NUCLEOTIDE SEQUENCE [LARGE SCALE GENOMIC DNA]</scope>
    <source>
        <strain evidence="1 2">AF36-16BH</strain>
    </source>
</reference>
<evidence type="ECO:0008006" key="3">
    <source>
        <dbReference type="Google" id="ProtNLM"/>
    </source>
</evidence>
<dbReference type="PANTHER" id="PTHR35810:SF1">
    <property type="entry name" value="CYTOPLASMIC PROTEIN"/>
    <property type="match status" value="1"/>
</dbReference>